<evidence type="ECO:0000313" key="9">
    <source>
        <dbReference type="EMBL" id="QPG06933.1"/>
    </source>
</evidence>
<comment type="similarity">
    <text evidence="1">Belongs to the DNA polymerase type-A family.</text>
</comment>
<dbReference type="InterPro" id="IPR001098">
    <property type="entry name" value="DNA-dir_DNA_pol_A_palm_dom"/>
</dbReference>
<dbReference type="RefSeq" id="WP_195812005.1">
    <property type="nucleotide sequence ID" value="NZ_CP064795.1"/>
</dbReference>
<evidence type="ECO:0000256" key="7">
    <source>
        <dbReference type="SAM" id="Coils"/>
    </source>
</evidence>
<feature type="domain" description="DNA-directed DNA polymerase family A palm" evidence="8">
    <location>
        <begin position="562"/>
        <end position="759"/>
    </location>
</feature>
<evidence type="ECO:0000256" key="3">
    <source>
        <dbReference type="ARBA" id="ARBA00012417"/>
    </source>
</evidence>
<evidence type="ECO:0000256" key="4">
    <source>
        <dbReference type="ARBA" id="ARBA00020311"/>
    </source>
</evidence>
<comment type="subunit">
    <text evidence="2">Single-chain monomer with multiple functions.</text>
</comment>
<dbReference type="GO" id="GO:0008408">
    <property type="term" value="F:3'-5' exonuclease activity"/>
    <property type="evidence" value="ECO:0007669"/>
    <property type="project" value="InterPro"/>
</dbReference>
<dbReference type="InterPro" id="IPR036397">
    <property type="entry name" value="RNaseH_sf"/>
</dbReference>
<dbReference type="EC" id="2.7.7.7" evidence="3"/>
<dbReference type="GO" id="GO:0006261">
    <property type="term" value="P:DNA-templated DNA replication"/>
    <property type="evidence" value="ECO:0007669"/>
    <property type="project" value="InterPro"/>
</dbReference>
<dbReference type="Pfam" id="PF01612">
    <property type="entry name" value="DNA_pol_A_exo1"/>
    <property type="match status" value="1"/>
</dbReference>
<evidence type="ECO:0000256" key="1">
    <source>
        <dbReference type="ARBA" id="ARBA00007705"/>
    </source>
</evidence>
<comment type="catalytic activity">
    <reaction evidence="6">
        <text>DNA(n) + a 2'-deoxyribonucleoside 5'-triphosphate = DNA(n+1) + diphosphate</text>
        <dbReference type="Rhea" id="RHEA:22508"/>
        <dbReference type="Rhea" id="RHEA-COMP:17339"/>
        <dbReference type="Rhea" id="RHEA-COMP:17340"/>
        <dbReference type="ChEBI" id="CHEBI:33019"/>
        <dbReference type="ChEBI" id="CHEBI:61560"/>
        <dbReference type="ChEBI" id="CHEBI:173112"/>
        <dbReference type="EC" id="2.7.7.7"/>
    </reaction>
</comment>
<evidence type="ECO:0000313" key="10">
    <source>
        <dbReference type="Proteomes" id="UP000595095"/>
    </source>
</evidence>
<evidence type="ECO:0000256" key="6">
    <source>
        <dbReference type="ARBA" id="ARBA00049244"/>
    </source>
</evidence>
<dbReference type="SUPFAM" id="SSF56672">
    <property type="entry name" value="DNA/RNA polymerases"/>
    <property type="match status" value="1"/>
</dbReference>
<dbReference type="PRINTS" id="PR00868">
    <property type="entry name" value="DNAPOLI"/>
</dbReference>
<dbReference type="Gene3D" id="1.20.1060.10">
    <property type="entry name" value="Taq DNA Polymerase, Chain T, domain 4"/>
    <property type="match status" value="1"/>
</dbReference>
<dbReference type="Pfam" id="PF00476">
    <property type="entry name" value="DNA_pol_A"/>
    <property type="match status" value="1"/>
</dbReference>
<dbReference type="InterPro" id="IPR012337">
    <property type="entry name" value="RNaseH-like_sf"/>
</dbReference>
<sequence>MQHIIFQDNTAYRVAILIKSQALNKTNLANHYVMPLKEQGLKSKDIIAFDLVYAPKGKCPVSLQKAYLQDLLPILKEQGVEYLYVADANYFKTLTKERKAEPHHGYVLPCAIDGFTDMKVVLGVNHAALFYNPDLQDKLDMGLNTLATALKGKYQEIGTNIIHSAQYIRDANWVYEILEMLKQYDALTVDTETLSLKFWETGVVTIGFAWDQHNGVVIWCDDYAEPNSKVRQLLKDFFYTYRGTLIYHNANFDMKILVNTLFMQHLLDEEGKQAGIEVLTRDFHDTKLITYLATNSCAGNKLSLKEQSHEFAGNFAEDVTDITKLSKEDLEIYQLKDCLATWYVFNKHFENMCRDGQMEIYEGIFKPSVRVILQMELTGMPMDMAQVNAARQELEAKIKQCQDIIQNHSDVQQFTYLLREQEMDKANAKLKKKVKPLSDFHHVVFNPNSNPQMQQFFYDYLGYPVIDKTDSGAPAVGGDTLMKMYGMTHKDDTKELIQTIVDYSDAGKILNTFIAAFEKAVLKEDGHHYLHGNFNLGGTVSGRLSSSGPNLQNIPSTGSTYSKLVKSCFKAPPGWVFMGADFASLEDRISALTTRDPEKLKVYTDGFDGHCLRAYGYFGNQMPDIDADDVESINSIKKLYPDLRQKSKAPTFLLTYGGTYHGLMGLGLSEAEAKSIEANYHRLYEHSDNWVKAKVDTAAQDGYVSVAFGLRVRTPVIKQCLMGNKRTPYEAQAESRTAGNALGQSYGLLNNRAGIELQERVFDSKFRYDILPIAHIHDAQYFMVRDDVPVVEWLNKNLVECMEWQELPEIQHPSVGLGGELSLFHTTWKDEIELPNGATGEEITEVIRTAMKKRAQDAA</sequence>
<dbReference type="SMART" id="SM00482">
    <property type="entry name" value="POLAc"/>
    <property type="match status" value="1"/>
</dbReference>
<name>A0A7S9E089_9ALTE</name>
<dbReference type="InterPro" id="IPR043502">
    <property type="entry name" value="DNA/RNA_pol_sf"/>
</dbReference>
<dbReference type="Gene3D" id="3.30.420.10">
    <property type="entry name" value="Ribonuclease H-like superfamily/Ribonuclease H"/>
    <property type="match status" value="1"/>
</dbReference>
<dbReference type="SUPFAM" id="SSF53098">
    <property type="entry name" value="Ribonuclease H-like"/>
    <property type="match status" value="1"/>
</dbReference>
<keyword evidence="7" id="KW-0175">Coiled coil</keyword>
<dbReference type="Proteomes" id="UP000595095">
    <property type="component" value="Chromosome"/>
</dbReference>
<dbReference type="PANTHER" id="PTHR10133:SF27">
    <property type="entry name" value="DNA POLYMERASE NU"/>
    <property type="match status" value="1"/>
</dbReference>
<dbReference type="EMBL" id="CP064795">
    <property type="protein sequence ID" value="QPG06933.1"/>
    <property type="molecule type" value="Genomic_DNA"/>
</dbReference>
<organism evidence="9 10">
    <name type="scientific">Salinimonas marina</name>
    <dbReference type="NCBI Taxonomy" id="2785918"/>
    <lineage>
        <taxon>Bacteria</taxon>
        <taxon>Pseudomonadati</taxon>
        <taxon>Pseudomonadota</taxon>
        <taxon>Gammaproteobacteria</taxon>
        <taxon>Alteromonadales</taxon>
        <taxon>Alteromonadaceae</taxon>
        <taxon>Alteromonas/Salinimonas group</taxon>
        <taxon>Salinimonas</taxon>
    </lineage>
</organism>
<evidence type="ECO:0000256" key="2">
    <source>
        <dbReference type="ARBA" id="ARBA00011541"/>
    </source>
</evidence>
<dbReference type="Gene3D" id="1.10.150.20">
    <property type="entry name" value="5' to 3' exonuclease, C-terminal subdomain"/>
    <property type="match status" value="1"/>
</dbReference>
<evidence type="ECO:0000259" key="8">
    <source>
        <dbReference type="SMART" id="SM00482"/>
    </source>
</evidence>
<dbReference type="GO" id="GO:0003887">
    <property type="term" value="F:DNA-directed DNA polymerase activity"/>
    <property type="evidence" value="ECO:0007669"/>
    <property type="project" value="UniProtKB-EC"/>
</dbReference>
<gene>
    <name evidence="9" type="ORF">IT774_07470</name>
</gene>
<proteinExistence type="inferred from homology"/>
<keyword evidence="10" id="KW-1185">Reference proteome</keyword>
<evidence type="ECO:0000256" key="5">
    <source>
        <dbReference type="ARBA" id="ARBA00022705"/>
    </source>
</evidence>
<feature type="coiled-coil region" evidence="7">
    <location>
        <begin position="384"/>
        <end position="411"/>
    </location>
</feature>
<dbReference type="GO" id="GO:0006302">
    <property type="term" value="P:double-strand break repair"/>
    <property type="evidence" value="ECO:0007669"/>
    <property type="project" value="TreeGrafter"/>
</dbReference>
<dbReference type="GO" id="GO:0003677">
    <property type="term" value="F:DNA binding"/>
    <property type="evidence" value="ECO:0007669"/>
    <property type="project" value="InterPro"/>
</dbReference>
<dbReference type="Gene3D" id="3.30.70.370">
    <property type="match status" value="1"/>
</dbReference>
<accession>A0A7S9E089</accession>
<dbReference type="InterPro" id="IPR002562">
    <property type="entry name" value="3'-5'_exonuclease_dom"/>
</dbReference>
<dbReference type="InterPro" id="IPR002298">
    <property type="entry name" value="DNA_polymerase_A"/>
</dbReference>
<dbReference type="PANTHER" id="PTHR10133">
    <property type="entry name" value="DNA POLYMERASE I"/>
    <property type="match status" value="1"/>
</dbReference>
<dbReference type="KEGG" id="smaa:IT774_07470"/>
<reference evidence="9 10" key="1">
    <citation type="submission" date="2020-11" db="EMBL/GenBank/DDBJ databases">
        <title>Complete genome sequence for Salinimonas sp. strain G2-b.</title>
        <authorList>
            <person name="Park S.-J."/>
        </authorList>
    </citation>
    <scope>NUCLEOTIDE SEQUENCE [LARGE SCALE GENOMIC DNA]</scope>
    <source>
        <strain evidence="9 10">G2-b</strain>
    </source>
</reference>
<protein>
    <recommendedName>
        <fullName evidence="4">DNA polymerase I</fullName>
        <ecNumber evidence="3">2.7.7.7</ecNumber>
    </recommendedName>
</protein>
<keyword evidence="5" id="KW-0235">DNA replication</keyword>
<dbReference type="AlphaFoldDB" id="A0A7S9E089"/>